<keyword evidence="4" id="KW-0768">Sushi</keyword>
<dbReference type="Proteomes" id="UP000887578">
    <property type="component" value="Unplaced"/>
</dbReference>
<dbReference type="Gene3D" id="2.10.70.10">
    <property type="entry name" value="Complement Module, domain 1"/>
    <property type="match status" value="2"/>
</dbReference>
<comment type="caution">
    <text evidence="4">Lacks conserved residue(s) required for the propagation of feature annotation.</text>
</comment>
<dbReference type="InterPro" id="IPR000800">
    <property type="entry name" value="Notch_dom"/>
</dbReference>
<reference evidence="7" key="1">
    <citation type="submission" date="2022-11" db="UniProtKB">
        <authorList>
            <consortium name="WormBaseParasite"/>
        </authorList>
    </citation>
    <scope>IDENTIFICATION</scope>
</reference>
<dbReference type="InterPro" id="IPR035976">
    <property type="entry name" value="Sushi/SCR/CCP_sf"/>
</dbReference>
<evidence type="ECO:0000256" key="4">
    <source>
        <dbReference type="PROSITE-ProRule" id="PRU00302"/>
    </source>
</evidence>
<dbReference type="GO" id="GO:0005615">
    <property type="term" value="C:extracellular space"/>
    <property type="evidence" value="ECO:0007669"/>
    <property type="project" value="TreeGrafter"/>
</dbReference>
<sequence length="877" mass="98087">MKAEFPEIFATHLIITTDSNKSILTENEMDTINFKISGVFEDDTIQDFDELTAKCSETPLILNLLPYITKFEKLLRLRAIVLKDVTSETLMVTSMKLQIESSMDLWSIKKCYDQNAYFNPETGICVPKNGKQTICKNEPLIAYPLKSNCSNSTICQISCAKGFEPLSPLPLIHCSSDGEWHEFISKSSPHSFCQRINCEEPKILFGEAQCPKGTSIGQNCSISCDSNAIFIGEKKKIPSIQCLENGKWSMLEGFCLPICNIETAISSRNISKENISCRSEISILGEKRINATIWPINSVCRATCKSNHRTTDSDSARLKLSCGFQGTWLGPSCSSAKCPSPKLVYTGLYNCTDGFNVGSECTYSCPGQHQQIKKSRCLSSGSWSIRYPCTVPQKLVCSVPPSSAELIYHCSNKLFAGQSCTTKCSAPGYDVVKESRHQLPSGQTLMQYSPISTISCTASTKLFPNPETLKCARTCNTELIGDGWCDFQNNRAYCNWDGGDCCSSTSRSGKVRYMFPSLCTNAFCQCLDPNSNENYYRYQKINSTLKRERKERSNRRLLIPGSPTIKRHWIEKLFHWLDATISTEINKNNDIDLLQLADSLALFHAKHSTNNIKYSQISMLNFQMRSISSRKASENLRRKLAQTAIESANTQLLYKTIYSMLSNNGNEAIIPSSSKDIPASTSSKNSNTDFEKVLNKIDGINWDDCIKNIEWEIDSDNDEDIIAAANAAIPSTSNNNKNLLNLNKNATKKQNGSMKNQNVKIVEDGIQPCSSKTPIRINNGIINDSEEIILEEMPSTSSNNKFSGLKVGLEHRKHLPPQTRHKHPYVSYKRFRDAFSGTLGKKFKPPGIDPSIYEKVQDRILHLLPSDEDLKDPNSLP</sequence>
<dbReference type="CDD" id="cd00033">
    <property type="entry name" value="CCP"/>
    <property type="match status" value="2"/>
</dbReference>
<dbReference type="Pfam" id="PF00084">
    <property type="entry name" value="Sushi"/>
    <property type="match status" value="1"/>
</dbReference>
<dbReference type="GO" id="GO:0007166">
    <property type="term" value="P:cell surface receptor signaling pathway"/>
    <property type="evidence" value="ECO:0007669"/>
    <property type="project" value="TreeGrafter"/>
</dbReference>
<dbReference type="AlphaFoldDB" id="A0A914PSU4"/>
<dbReference type="SUPFAM" id="SSF57535">
    <property type="entry name" value="Complement control module/SCR domain"/>
    <property type="match status" value="2"/>
</dbReference>
<feature type="domain" description="Sushi" evidence="5">
    <location>
        <begin position="196"/>
        <end position="261"/>
    </location>
</feature>
<keyword evidence="2" id="KW-1015">Disulfide bond</keyword>
<dbReference type="InterPro" id="IPR000436">
    <property type="entry name" value="Sushi_SCR_CCP_dom"/>
</dbReference>
<dbReference type="SMART" id="SM00004">
    <property type="entry name" value="NL"/>
    <property type="match status" value="1"/>
</dbReference>
<dbReference type="InterPro" id="IPR043543">
    <property type="entry name" value="PAPPA/PAPPA2"/>
</dbReference>
<evidence type="ECO:0000313" key="6">
    <source>
        <dbReference type="Proteomes" id="UP000887578"/>
    </source>
</evidence>
<dbReference type="WBParaSite" id="PDA_v2.g21749.t1">
    <property type="protein sequence ID" value="PDA_v2.g21749.t1"/>
    <property type="gene ID" value="PDA_v2.g21749"/>
</dbReference>
<keyword evidence="3" id="KW-0325">Glycoprotein</keyword>
<dbReference type="Gene3D" id="4.10.470.20">
    <property type="match status" value="1"/>
</dbReference>
<dbReference type="GO" id="GO:0004222">
    <property type="term" value="F:metalloendopeptidase activity"/>
    <property type="evidence" value="ECO:0007669"/>
    <property type="project" value="TreeGrafter"/>
</dbReference>
<organism evidence="6 7">
    <name type="scientific">Panagrolaimus davidi</name>
    <dbReference type="NCBI Taxonomy" id="227884"/>
    <lineage>
        <taxon>Eukaryota</taxon>
        <taxon>Metazoa</taxon>
        <taxon>Ecdysozoa</taxon>
        <taxon>Nematoda</taxon>
        <taxon>Chromadorea</taxon>
        <taxon>Rhabditida</taxon>
        <taxon>Tylenchina</taxon>
        <taxon>Panagrolaimomorpha</taxon>
        <taxon>Panagrolaimoidea</taxon>
        <taxon>Panagrolaimidae</taxon>
        <taxon>Panagrolaimus</taxon>
    </lineage>
</organism>
<dbReference type="PROSITE" id="PS50923">
    <property type="entry name" value="SUSHI"/>
    <property type="match status" value="1"/>
</dbReference>
<proteinExistence type="predicted"/>
<keyword evidence="1" id="KW-0677">Repeat</keyword>
<dbReference type="PANTHER" id="PTHR46130">
    <property type="entry name" value="LAMGL DOMAIN-CONTAINING PROTEIN"/>
    <property type="match status" value="1"/>
</dbReference>
<evidence type="ECO:0000259" key="5">
    <source>
        <dbReference type="PROSITE" id="PS50923"/>
    </source>
</evidence>
<protein>
    <submittedName>
        <fullName evidence="7">Sushi domain-containing protein</fullName>
    </submittedName>
</protein>
<accession>A0A914PSU4</accession>
<dbReference type="SMART" id="SM00032">
    <property type="entry name" value="CCP"/>
    <property type="match status" value="2"/>
</dbReference>
<keyword evidence="6" id="KW-1185">Reference proteome</keyword>
<dbReference type="PANTHER" id="PTHR46130:SF3">
    <property type="entry name" value="CHROMOSOME UNDETERMINED SCAFFOLD_33, WHOLE GENOME SHOTGUN SEQUENCE"/>
    <property type="match status" value="1"/>
</dbReference>
<dbReference type="GO" id="GO:0006508">
    <property type="term" value="P:proteolysis"/>
    <property type="evidence" value="ECO:0007669"/>
    <property type="project" value="TreeGrafter"/>
</dbReference>
<evidence type="ECO:0000256" key="2">
    <source>
        <dbReference type="ARBA" id="ARBA00023157"/>
    </source>
</evidence>
<evidence type="ECO:0000256" key="3">
    <source>
        <dbReference type="ARBA" id="ARBA00023180"/>
    </source>
</evidence>
<evidence type="ECO:0000256" key="1">
    <source>
        <dbReference type="ARBA" id="ARBA00022737"/>
    </source>
</evidence>
<evidence type="ECO:0000313" key="7">
    <source>
        <dbReference type="WBParaSite" id="PDA_v2.g21749.t1"/>
    </source>
</evidence>
<name>A0A914PSU4_9BILA</name>